<dbReference type="EMBL" id="PGTB01000255">
    <property type="protein sequence ID" value="PJE34021.1"/>
    <property type="molecule type" value="Genomic_DNA"/>
</dbReference>
<dbReference type="RefSeq" id="WP_205965025.1">
    <property type="nucleotide sequence ID" value="NZ_PGTB01000255.1"/>
</dbReference>
<dbReference type="AlphaFoldDB" id="A0A2M8IU16"/>
<protein>
    <recommendedName>
        <fullName evidence="1">PglD N-terminal domain-containing protein</fullName>
    </recommendedName>
</protein>
<dbReference type="Pfam" id="PF17836">
    <property type="entry name" value="PglD_N"/>
    <property type="match status" value="1"/>
</dbReference>
<comment type="caution">
    <text evidence="2">The sequence shown here is derived from an EMBL/GenBank/DDBJ whole genome shotgun (WGS) entry which is preliminary data.</text>
</comment>
<gene>
    <name evidence="2" type="ORF">CVM52_24415</name>
</gene>
<dbReference type="Proteomes" id="UP000231553">
    <property type="component" value="Unassembled WGS sequence"/>
</dbReference>
<proteinExistence type="predicted"/>
<evidence type="ECO:0000313" key="3">
    <source>
        <dbReference type="Proteomes" id="UP000231553"/>
    </source>
</evidence>
<evidence type="ECO:0000313" key="2">
    <source>
        <dbReference type="EMBL" id="PJE34021.1"/>
    </source>
</evidence>
<feature type="domain" description="PglD N-terminal" evidence="1">
    <location>
        <begin position="7"/>
        <end position="76"/>
    </location>
</feature>
<accession>A0A2M8IU16</accession>
<feature type="non-terminal residue" evidence="2">
    <location>
        <position position="96"/>
    </location>
</feature>
<keyword evidence="3" id="KW-1185">Reference proteome</keyword>
<dbReference type="Gene3D" id="3.40.50.20">
    <property type="match status" value="1"/>
</dbReference>
<name>A0A2M8IU16_9RHOB</name>
<sequence>MAELACIVWGSSGHARVLRDLLDDLGGHIVALVDRDPQAVSVVEGAPVLAGQAGLSKFLETWQGERLGGCVAIGGARGADRREVLDVFAAAGLDLP</sequence>
<organism evidence="2 3">
    <name type="scientific">Pseudooceanicola lipolyticus</name>
    <dbReference type="NCBI Taxonomy" id="2029104"/>
    <lineage>
        <taxon>Bacteria</taxon>
        <taxon>Pseudomonadati</taxon>
        <taxon>Pseudomonadota</taxon>
        <taxon>Alphaproteobacteria</taxon>
        <taxon>Rhodobacterales</taxon>
        <taxon>Paracoccaceae</taxon>
        <taxon>Pseudooceanicola</taxon>
    </lineage>
</organism>
<evidence type="ECO:0000259" key="1">
    <source>
        <dbReference type="Pfam" id="PF17836"/>
    </source>
</evidence>
<reference evidence="2 3" key="1">
    <citation type="journal article" date="2018" name="Int. J. Syst. Evol. Microbiol.">
        <title>Pseudooceanicola lipolyticus sp. nov., a marine alphaproteobacterium, reclassification of Oceanicola flagellatus as Pseudooceanicola flagellatus comb. nov. and emended description of the genus Pseudooceanicola.</title>
        <authorList>
            <person name="Huang M.-M."/>
            <person name="Guo L.-L."/>
            <person name="Wu Y.-H."/>
            <person name="Lai Q.-L."/>
            <person name="Shao Z.-Z."/>
            <person name="Wang C.-S."/>
            <person name="Wu M."/>
            <person name="Xu X.-W."/>
        </authorList>
    </citation>
    <scope>NUCLEOTIDE SEQUENCE [LARGE SCALE GENOMIC DNA]</scope>
    <source>
        <strain evidence="2 3">157</strain>
    </source>
</reference>
<dbReference type="InterPro" id="IPR041561">
    <property type="entry name" value="PglD_N"/>
</dbReference>